<evidence type="ECO:0000256" key="1">
    <source>
        <dbReference type="ARBA" id="ARBA00001206"/>
    </source>
</evidence>
<keyword evidence="11" id="KW-0547">Nucleotide-binding</keyword>
<feature type="domain" description="Damage-control phosphatase ARMT1-like metal-binding" evidence="18">
    <location>
        <begin position="510"/>
        <end position="787"/>
    </location>
</feature>
<evidence type="ECO:0000256" key="6">
    <source>
        <dbReference type="ARBA" id="ARBA00012102"/>
    </source>
</evidence>
<accession>A0A9W8HUI7</accession>
<dbReference type="CDD" id="cd24123">
    <property type="entry name" value="ASKHA_NBD_PanK-II_Pank4"/>
    <property type="match status" value="1"/>
</dbReference>
<protein>
    <recommendedName>
        <fullName evidence="6">pantothenate kinase</fullName>
        <ecNumber evidence="6">2.7.1.33</ecNumber>
    </recommendedName>
</protein>
<dbReference type="AlphaFoldDB" id="A0A9W8HUI7"/>
<dbReference type="GO" id="GO:0046872">
    <property type="term" value="F:metal ion binding"/>
    <property type="evidence" value="ECO:0007669"/>
    <property type="project" value="UniProtKB-KW"/>
</dbReference>
<dbReference type="OrthoDB" id="498611at2759"/>
<comment type="pathway">
    <text evidence="5">Cofactor biosynthesis; coenzyme A biosynthesis; CoA from (R)-pantothenate: step 1/5.</text>
</comment>
<evidence type="ECO:0000256" key="16">
    <source>
        <dbReference type="ARBA" id="ARBA00023211"/>
    </source>
</evidence>
<dbReference type="EC" id="2.7.1.33" evidence="6"/>
<comment type="caution">
    <text evidence="19">The sequence shown here is derived from an EMBL/GenBank/DDBJ whole genome shotgun (WGS) entry which is preliminary data.</text>
</comment>
<keyword evidence="16" id="KW-0464">Manganese</keyword>
<dbReference type="InterPro" id="IPR035073">
    <property type="entry name" value="At2g17340_3_helix_bundle"/>
</dbReference>
<dbReference type="GO" id="GO:0005829">
    <property type="term" value="C:cytosol"/>
    <property type="evidence" value="ECO:0007669"/>
    <property type="project" value="TreeGrafter"/>
</dbReference>
<dbReference type="GO" id="GO:0005524">
    <property type="term" value="F:ATP binding"/>
    <property type="evidence" value="ECO:0007669"/>
    <property type="project" value="UniProtKB-KW"/>
</dbReference>
<evidence type="ECO:0000256" key="14">
    <source>
        <dbReference type="ARBA" id="ARBA00022840"/>
    </source>
</evidence>
<dbReference type="SUPFAM" id="SSF111321">
    <property type="entry name" value="AF1104-like"/>
    <property type="match status" value="1"/>
</dbReference>
<evidence type="ECO:0000256" key="12">
    <source>
        <dbReference type="ARBA" id="ARBA00022777"/>
    </source>
</evidence>
<evidence type="ECO:0000256" key="10">
    <source>
        <dbReference type="ARBA" id="ARBA00022723"/>
    </source>
</evidence>
<name>A0A9W8HUI7_9FUNG</name>
<keyword evidence="12" id="KW-0418">Kinase</keyword>
<dbReference type="GO" id="GO:0016787">
    <property type="term" value="F:hydrolase activity"/>
    <property type="evidence" value="ECO:0007669"/>
    <property type="project" value="UniProtKB-KW"/>
</dbReference>
<dbReference type="Pfam" id="PF03630">
    <property type="entry name" value="Fumble"/>
    <property type="match status" value="1"/>
</dbReference>
<dbReference type="GO" id="GO:0004594">
    <property type="term" value="F:pantothenate kinase activity"/>
    <property type="evidence" value="ECO:0007669"/>
    <property type="project" value="UniProtKB-EC"/>
</dbReference>
<proteinExistence type="inferred from homology"/>
<comment type="cofactor">
    <cofactor evidence="3">
        <name>Ni(2+)</name>
        <dbReference type="ChEBI" id="CHEBI:49786"/>
    </cofactor>
</comment>
<dbReference type="GO" id="GO:0015937">
    <property type="term" value="P:coenzyme A biosynthetic process"/>
    <property type="evidence" value="ECO:0007669"/>
    <property type="project" value="UniProtKB-KW"/>
</dbReference>
<dbReference type="InterPro" id="IPR036075">
    <property type="entry name" value="ARMT-1-like_metal-bd_sf"/>
</dbReference>
<evidence type="ECO:0000256" key="5">
    <source>
        <dbReference type="ARBA" id="ARBA00005225"/>
    </source>
</evidence>
<evidence type="ECO:0000256" key="8">
    <source>
        <dbReference type="ARBA" id="ARBA00022596"/>
    </source>
</evidence>
<dbReference type="PANTHER" id="PTHR12280:SF20">
    <property type="entry name" value="4'-PHOSPHOPANTETHEINE PHOSPHATASE"/>
    <property type="match status" value="1"/>
</dbReference>
<evidence type="ECO:0000256" key="2">
    <source>
        <dbReference type="ARBA" id="ARBA00001936"/>
    </source>
</evidence>
<keyword evidence="13" id="KW-0378">Hydrolase</keyword>
<keyword evidence="20" id="KW-1185">Reference proteome</keyword>
<reference evidence="19" key="1">
    <citation type="submission" date="2022-07" db="EMBL/GenBank/DDBJ databases">
        <title>Phylogenomic reconstructions and comparative analyses of Kickxellomycotina fungi.</title>
        <authorList>
            <person name="Reynolds N.K."/>
            <person name="Stajich J.E."/>
            <person name="Barry K."/>
            <person name="Grigoriev I.V."/>
            <person name="Crous P."/>
            <person name="Smith M.E."/>
        </authorList>
    </citation>
    <scope>NUCLEOTIDE SEQUENCE</scope>
    <source>
        <strain evidence="19">NRRL 1565</strain>
    </source>
</reference>
<dbReference type="InterPro" id="IPR002791">
    <property type="entry name" value="ARMT1-like_metal-bd"/>
</dbReference>
<evidence type="ECO:0000313" key="19">
    <source>
        <dbReference type="EMBL" id="KAJ2800595.1"/>
    </source>
</evidence>
<evidence type="ECO:0000256" key="7">
    <source>
        <dbReference type="ARBA" id="ARBA00022490"/>
    </source>
</evidence>
<keyword evidence="15" id="KW-0173">Coenzyme A biosynthesis</keyword>
<dbReference type="InterPro" id="IPR043129">
    <property type="entry name" value="ATPase_NBD"/>
</dbReference>
<evidence type="ECO:0000256" key="11">
    <source>
        <dbReference type="ARBA" id="ARBA00022741"/>
    </source>
</evidence>
<comment type="cofactor">
    <cofactor evidence="2">
        <name>Mn(2+)</name>
        <dbReference type="ChEBI" id="CHEBI:29035"/>
    </cofactor>
</comment>
<comment type="similarity">
    <text evidence="17">Belongs to the type II pantothenate kinase family.</text>
</comment>
<comment type="catalytic activity">
    <reaction evidence="1">
        <text>(R)-pantothenate + ATP = (R)-4'-phosphopantothenate + ADP + H(+)</text>
        <dbReference type="Rhea" id="RHEA:16373"/>
        <dbReference type="ChEBI" id="CHEBI:10986"/>
        <dbReference type="ChEBI" id="CHEBI:15378"/>
        <dbReference type="ChEBI" id="CHEBI:29032"/>
        <dbReference type="ChEBI" id="CHEBI:30616"/>
        <dbReference type="ChEBI" id="CHEBI:456216"/>
        <dbReference type="EC" id="2.7.1.33"/>
    </reaction>
</comment>
<dbReference type="Gene3D" id="3.30.420.510">
    <property type="match status" value="1"/>
</dbReference>
<evidence type="ECO:0000256" key="17">
    <source>
        <dbReference type="ARBA" id="ARBA00060870"/>
    </source>
</evidence>
<dbReference type="InterPro" id="IPR004567">
    <property type="entry name" value="Type_II_PanK"/>
</dbReference>
<comment type="subcellular location">
    <subcellularLocation>
        <location evidence="4">Cytoplasm</location>
    </subcellularLocation>
</comment>
<evidence type="ECO:0000313" key="20">
    <source>
        <dbReference type="Proteomes" id="UP001140094"/>
    </source>
</evidence>
<dbReference type="GO" id="GO:0005634">
    <property type="term" value="C:nucleus"/>
    <property type="evidence" value="ECO:0007669"/>
    <property type="project" value="TreeGrafter"/>
</dbReference>
<dbReference type="Pfam" id="PF01937">
    <property type="entry name" value="ARMT1-like_dom"/>
    <property type="match status" value="1"/>
</dbReference>
<keyword evidence="7" id="KW-0963">Cytoplasm</keyword>
<sequence>MMFGGINSTGAIIDGIKKGEANDILLPNQKERVQKVAVDIGGSLAKVVYMTSGPRHQGGRLHFTAFETDNVEQCVKFMHKLLDGDDEREGTERPVIMATGGGAHRFRDLLSSERRVEIRVEDEMESLTAGLNFLIREVADEVFTYAEDRPMEFVEAGAEDEFPYMLVNIGSGVSILRVAGEGQFERISGTSLGGGTLWGLLHLLTGERSFDAMLGMTKSGDNTKVDMMVGDIYGNDYGKIGLKASNIASSMGGVYRKTLDKQYDDADIARSLLYMVSNNIGQIAYLNAQLHGIRRIYFGGYFIRGHPLTMHTLSYAINFWSKGQMSALFLRHEGFLGATGAFFKTEPRAEAAEENGLEVAADVSEEEGAVADSLGAAMAAATTHRVEERVAADAAASTGGRRRGRRGTAAAAKTYSFTENFSIAGSITDAVGSLGMLDRAPARLMALPQLASSAAQPYQPDTVDLTRAPQLQAYWISAMERNTHGLLELAADGALELGGEARLTQFVALYLDHLRRLRERPLAYGAMSVRALLGLREQCLHEVGLDDIFASIKRRETDAALAALPPLLAHVDAISSPRDRLRLLLHNVLAGNMFDWGSTALRGALANGSLDLERARDQITWRDSFANADRFLDRVDHGPAYARALVFVDNSGADVCLGVLPFARFLVAHGTSVVLAANSRPALNDVTESELLAIVRRAALVDECIAQAVDDGRLVVCGTGSSEPCLDLRKLDERLVRLSHGADLVVIVGMGRAIHSNYHARFSCDSLKLAVFKNQMAADAAGAHIYDALCKYVPGSGT</sequence>
<dbReference type="FunFam" id="3.30.420.40:FF:000025">
    <property type="entry name" value="pantothenate kinase 2, mitochondrial"/>
    <property type="match status" value="1"/>
</dbReference>
<organism evidence="19 20">
    <name type="scientific">Coemansia guatemalensis</name>
    <dbReference type="NCBI Taxonomy" id="2761395"/>
    <lineage>
        <taxon>Eukaryota</taxon>
        <taxon>Fungi</taxon>
        <taxon>Fungi incertae sedis</taxon>
        <taxon>Zoopagomycota</taxon>
        <taxon>Kickxellomycotina</taxon>
        <taxon>Kickxellomycetes</taxon>
        <taxon>Kickxellales</taxon>
        <taxon>Kickxellaceae</taxon>
        <taxon>Coemansia</taxon>
    </lineage>
</organism>
<dbReference type="PANTHER" id="PTHR12280">
    <property type="entry name" value="PANTOTHENATE KINASE"/>
    <property type="match status" value="1"/>
</dbReference>
<dbReference type="Gene3D" id="3.30.420.40">
    <property type="match status" value="1"/>
</dbReference>
<dbReference type="EMBL" id="JANBUO010000955">
    <property type="protein sequence ID" value="KAJ2800595.1"/>
    <property type="molecule type" value="Genomic_DNA"/>
</dbReference>
<dbReference type="Gene3D" id="1.20.1700.10">
    <property type="entry name" value="AF1104-like"/>
    <property type="match status" value="1"/>
</dbReference>
<keyword evidence="10" id="KW-0479">Metal-binding</keyword>
<evidence type="ECO:0000256" key="15">
    <source>
        <dbReference type="ARBA" id="ARBA00022993"/>
    </source>
</evidence>
<evidence type="ECO:0000256" key="3">
    <source>
        <dbReference type="ARBA" id="ARBA00001967"/>
    </source>
</evidence>
<dbReference type="Proteomes" id="UP001140094">
    <property type="component" value="Unassembled WGS sequence"/>
</dbReference>
<gene>
    <name evidence="19" type="ORF">H4R20_004000</name>
</gene>
<evidence type="ECO:0000259" key="18">
    <source>
        <dbReference type="Pfam" id="PF01937"/>
    </source>
</evidence>
<keyword evidence="14" id="KW-0067">ATP-binding</keyword>
<dbReference type="SUPFAM" id="SSF53067">
    <property type="entry name" value="Actin-like ATPase domain"/>
    <property type="match status" value="2"/>
</dbReference>
<evidence type="ECO:0000256" key="13">
    <source>
        <dbReference type="ARBA" id="ARBA00022801"/>
    </source>
</evidence>
<dbReference type="NCBIfam" id="TIGR00555">
    <property type="entry name" value="panK_eukar"/>
    <property type="match status" value="1"/>
</dbReference>
<evidence type="ECO:0000256" key="9">
    <source>
        <dbReference type="ARBA" id="ARBA00022679"/>
    </source>
</evidence>
<keyword evidence="9" id="KW-0808">Transferase</keyword>
<evidence type="ECO:0000256" key="4">
    <source>
        <dbReference type="ARBA" id="ARBA00004496"/>
    </source>
</evidence>
<dbReference type="Gene3D" id="3.40.50.10880">
    <property type="entry name" value="Uncharacterised protein PF01937, DUF89, domain 3"/>
    <property type="match status" value="1"/>
</dbReference>
<keyword evidence="8" id="KW-0533">Nickel</keyword>